<dbReference type="CDD" id="cd00093">
    <property type="entry name" value="HTH_XRE"/>
    <property type="match status" value="1"/>
</dbReference>
<protein>
    <submittedName>
        <fullName evidence="3">Transcriptional regulator with XRE-family HTH domain</fullName>
    </submittedName>
</protein>
<name>A0A7W6D0Q1_9HYPH</name>
<sequence length="142" mass="15016">MIATQCKMARAALGLGVRDLAKAAGVSPDTVARLERGEYLKPTTVAALRTTLEAAGVIFVAENGDGPGVRLRKGFMPSLAMSAPAAESPSGREDARAEAGRVLDRAMSSMEGTDEEKADRRDRLTAVPEAVKKARRKPRPGL</sequence>
<evidence type="ECO:0000259" key="2">
    <source>
        <dbReference type="PROSITE" id="PS50943"/>
    </source>
</evidence>
<comment type="caution">
    <text evidence="3">The sequence shown here is derived from an EMBL/GenBank/DDBJ whole genome shotgun (WGS) entry which is preliminary data.</text>
</comment>
<dbReference type="GO" id="GO:0003677">
    <property type="term" value="F:DNA binding"/>
    <property type="evidence" value="ECO:0007669"/>
    <property type="project" value="InterPro"/>
</dbReference>
<evidence type="ECO:0000313" key="4">
    <source>
        <dbReference type="Proteomes" id="UP000528964"/>
    </source>
</evidence>
<organism evidence="3 4">
    <name type="scientific">Hansschlegelia beijingensis</name>
    <dbReference type="NCBI Taxonomy" id="1133344"/>
    <lineage>
        <taxon>Bacteria</taxon>
        <taxon>Pseudomonadati</taxon>
        <taxon>Pseudomonadota</taxon>
        <taxon>Alphaproteobacteria</taxon>
        <taxon>Hyphomicrobiales</taxon>
        <taxon>Methylopilaceae</taxon>
        <taxon>Hansschlegelia</taxon>
    </lineage>
</organism>
<dbReference type="SUPFAM" id="SSF47413">
    <property type="entry name" value="lambda repressor-like DNA-binding domains"/>
    <property type="match status" value="1"/>
</dbReference>
<dbReference type="Pfam" id="PF13560">
    <property type="entry name" value="HTH_31"/>
    <property type="match status" value="1"/>
</dbReference>
<gene>
    <name evidence="3" type="ORF">GGR24_001139</name>
</gene>
<feature type="compositionally biased region" description="Basic and acidic residues" evidence="1">
    <location>
        <begin position="115"/>
        <end position="124"/>
    </location>
</feature>
<proteinExistence type="predicted"/>
<feature type="compositionally biased region" description="Basic and acidic residues" evidence="1">
    <location>
        <begin position="90"/>
        <end position="104"/>
    </location>
</feature>
<dbReference type="InterPro" id="IPR001387">
    <property type="entry name" value="Cro/C1-type_HTH"/>
</dbReference>
<dbReference type="EMBL" id="JACIDR010000001">
    <property type="protein sequence ID" value="MBB3972506.1"/>
    <property type="molecule type" value="Genomic_DNA"/>
</dbReference>
<feature type="region of interest" description="Disordered" evidence="1">
    <location>
        <begin position="81"/>
        <end position="142"/>
    </location>
</feature>
<dbReference type="PROSITE" id="PS50943">
    <property type="entry name" value="HTH_CROC1"/>
    <property type="match status" value="1"/>
</dbReference>
<evidence type="ECO:0000256" key="1">
    <source>
        <dbReference type="SAM" id="MobiDB-lite"/>
    </source>
</evidence>
<accession>A0A7W6D0Q1</accession>
<feature type="compositionally biased region" description="Basic residues" evidence="1">
    <location>
        <begin position="133"/>
        <end position="142"/>
    </location>
</feature>
<dbReference type="Gene3D" id="1.10.260.40">
    <property type="entry name" value="lambda repressor-like DNA-binding domains"/>
    <property type="match status" value="1"/>
</dbReference>
<reference evidence="3 4" key="1">
    <citation type="submission" date="2020-08" db="EMBL/GenBank/DDBJ databases">
        <title>Genomic Encyclopedia of Type Strains, Phase IV (KMG-IV): sequencing the most valuable type-strain genomes for metagenomic binning, comparative biology and taxonomic classification.</title>
        <authorList>
            <person name="Goeker M."/>
        </authorList>
    </citation>
    <scope>NUCLEOTIDE SEQUENCE [LARGE SCALE GENOMIC DNA]</scope>
    <source>
        <strain evidence="3 4">DSM 25481</strain>
    </source>
</reference>
<feature type="domain" description="HTH cro/C1-type" evidence="2">
    <location>
        <begin position="7"/>
        <end position="59"/>
    </location>
</feature>
<dbReference type="AlphaFoldDB" id="A0A7W6D0Q1"/>
<dbReference type="InterPro" id="IPR010982">
    <property type="entry name" value="Lambda_DNA-bd_dom_sf"/>
</dbReference>
<evidence type="ECO:0000313" key="3">
    <source>
        <dbReference type="EMBL" id="MBB3972506.1"/>
    </source>
</evidence>
<dbReference type="Proteomes" id="UP000528964">
    <property type="component" value="Unassembled WGS sequence"/>
</dbReference>
<keyword evidence="4" id="KW-1185">Reference proteome</keyword>